<dbReference type="Proteomes" id="UP000278222">
    <property type="component" value="Unassembled WGS sequence"/>
</dbReference>
<dbReference type="RefSeq" id="WP_142235629.1">
    <property type="nucleotide sequence ID" value="NZ_AP019700.1"/>
</dbReference>
<accession>A0A3N1KRJ0</accession>
<evidence type="ECO:0000313" key="3">
    <source>
        <dbReference type="Proteomes" id="UP000278222"/>
    </source>
</evidence>
<protein>
    <recommendedName>
        <fullName evidence="1">Alpha/beta hydrolase domain-containing protein</fullName>
    </recommendedName>
</protein>
<sequence>MTNRTRIEITARTTFADGAEFGQAGAYEKLVGRAHYAVDPAAAAQAGIVDLDRAPRNADGLVEFAADVMILKPVDMARGNRRLFFGYGNRGNKRELQFFNDAPPTNDPATLAHAGNGYLFRRGYTIVWGAWEGDLLPGNGRLILDVPVATDGGKPITGPVRTEIIVDKPGTTVVPLSGRASTRSYPTVSLDPTQATLTRRRYQGDPRIAVAATEWAFARVEGGSGLDNQGAEQAIIPSDTHLHLPAGFQPGWIYELVYTARDPRVHGLGHVAVRDLVAFLKHDTGAGNPLAGGIDKAYAWGRSQTGRCIRDFLYQGYNADAGGRQVFEGVLPHVSGGGLMWMNHRFSLVVSPAGQQYEDHATMADRFPFSYAASVDPHSGREDAILKRPATDPLVLHTQSAIEYWQRRGSLVHTDAHGNDLAQPDNVRVYLWSSSQHFADPNVRRPAKGVCRQYLNIVQTSMLFRGMLDALDRWATDGTPPPASRIPLRAEGTLVTAEEWRQRFPAIPGVAQPTGVNACPLLDFGPRAADGIIDQEPPKVLAAEGYPTLVPAVDADGNDVAGVRAPMVGAPLGTYTGWNIRDRGFGHGAMHEFTGSYIPFPDTEEERDATRDPRPSVLARYGSPAGYAAAIEAAARALVADGLMIEEDIERSVKAAADWGRPLHDVRL</sequence>
<evidence type="ECO:0000313" key="2">
    <source>
        <dbReference type="EMBL" id="ROP83211.1"/>
    </source>
</evidence>
<gene>
    <name evidence="2" type="ORF">EDC65_4742</name>
</gene>
<dbReference type="Pfam" id="PF20091">
    <property type="entry name" value="Abhydrolase_10"/>
    <property type="match status" value="1"/>
</dbReference>
<name>A0A3N1KRJ0_9PROT</name>
<dbReference type="OrthoDB" id="9779952at2"/>
<reference evidence="2 3" key="1">
    <citation type="submission" date="2018-11" db="EMBL/GenBank/DDBJ databases">
        <title>Genomic Encyclopedia of Type Strains, Phase IV (KMG-IV): sequencing the most valuable type-strain genomes for metagenomic binning, comparative biology and taxonomic classification.</title>
        <authorList>
            <person name="Goeker M."/>
        </authorList>
    </citation>
    <scope>NUCLEOTIDE SEQUENCE [LARGE SCALE GENOMIC DNA]</scope>
    <source>
        <strain evidence="2 3">DSM 5900</strain>
    </source>
</reference>
<organism evidence="2 3">
    <name type="scientific">Stella humosa</name>
    <dbReference type="NCBI Taxonomy" id="94"/>
    <lineage>
        <taxon>Bacteria</taxon>
        <taxon>Pseudomonadati</taxon>
        <taxon>Pseudomonadota</taxon>
        <taxon>Alphaproteobacteria</taxon>
        <taxon>Rhodospirillales</taxon>
        <taxon>Stellaceae</taxon>
        <taxon>Stella</taxon>
    </lineage>
</organism>
<feature type="domain" description="Alpha/beta hydrolase" evidence="1">
    <location>
        <begin position="266"/>
        <end position="653"/>
    </location>
</feature>
<dbReference type="InterPro" id="IPR045394">
    <property type="entry name" value="Abhydrolase_dom"/>
</dbReference>
<proteinExistence type="predicted"/>
<evidence type="ECO:0000259" key="1">
    <source>
        <dbReference type="Pfam" id="PF20091"/>
    </source>
</evidence>
<keyword evidence="3" id="KW-1185">Reference proteome</keyword>
<dbReference type="AlphaFoldDB" id="A0A3N1KRJ0"/>
<dbReference type="EMBL" id="RJKX01000017">
    <property type="protein sequence ID" value="ROP83211.1"/>
    <property type="molecule type" value="Genomic_DNA"/>
</dbReference>
<comment type="caution">
    <text evidence="2">The sequence shown here is derived from an EMBL/GenBank/DDBJ whole genome shotgun (WGS) entry which is preliminary data.</text>
</comment>